<evidence type="ECO:0000256" key="2">
    <source>
        <dbReference type="ARBA" id="ARBA00022723"/>
    </source>
</evidence>
<evidence type="ECO:0000313" key="6">
    <source>
        <dbReference type="Proteomes" id="UP000184452"/>
    </source>
</evidence>
<dbReference type="RefSeq" id="WP_073380719.1">
    <property type="nucleotide sequence ID" value="NZ_FQZK01000012.1"/>
</dbReference>
<dbReference type="Proteomes" id="UP000184452">
    <property type="component" value="Unassembled WGS sequence"/>
</dbReference>
<keyword evidence="2" id="KW-0479">Metal-binding</keyword>
<evidence type="ECO:0000259" key="4">
    <source>
        <dbReference type="PROSITE" id="PS51184"/>
    </source>
</evidence>
<name>A0A1M6NNT0_9ACTN</name>
<dbReference type="PROSITE" id="PS51184">
    <property type="entry name" value="JMJC"/>
    <property type="match status" value="1"/>
</dbReference>
<accession>A0A1M6NNT0</accession>
<dbReference type="SMART" id="SM00558">
    <property type="entry name" value="JmjC"/>
    <property type="match status" value="1"/>
</dbReference>
<sequence>MSADLISGRLGGDTFPAQVLGRHHQRYPAPDNNPNVFADLLTWQDLNRLLATHRIDTPRVRLSAGEAIDVGHYTRRRRYRRMPDWNAPVPHLLHRRLREGATLVVDAIDEMHPPIGDLVAGMEAWLGTGIQTNAYASWTPKEGFGVHWDDHDVIVLQVLGRKRWRIYGTTRTAPLHHDVEFDEDPPTEPIDEFVMEPGDVLHVPRGCWHAVAASEGEPSLHLTCGLNTTTGADFLSWLTARMVEHEQVRIDVPRDPAAFADWSYRMSELLTARLQDPAVVGEYWRDGNETATARMAFSLPMAVTGHLTDTSLLRLATRRGTLTTGRGEAVYAAQGRRWRIAPAAAPVLTYLADTGTATVKELAQLVPAVPRDALGDLLCRLLEDGALVGEGEAE</sequence>
<keyword evidence="3" id="KW-0408">Iron</keyword>
<proteinExistence type="predicted"/>
<dbReference type="PANTHER" id="PTHR13096">
    <property type="entry name" value="MINA53 MYC INDUCED NUCLEAR ANTIGEN"/>
    <property type="match status" value="1"/>
</dbReference>
<dbReference type="InterPro" id="IPR039994">
    <property type="entry name" value="NO66-like"/>
</dbReference>
<dbReference type="STRING" id="758803.SAMN05421803_11224"/>
<dbReference type="Pfam" id="PF08007">
    <property type="entry name" value="JmjC_2"/>
    <property type="match status" value="1"/>
</dbReference>
<evidence type="ECO:0000256" key="3">
    <source>
        <dbReference type="ARBA" id="ARBA00023004"/>
    </source>
</evidence>
<dbReference type="InterPro" id="IPR003347">
    <property type="entry name" value="JmjC_dom"/>
</dbReference>
<keyword evidence="6" id="KW-1185">Reference proteome</keyword>
<dbReference type="PANTHER" id="PTHR13096:SF8">
    <property type="entry name" value="RIBOSOMAL OXYGENASE 1"/>
    <property type="match status" value="1"/>
</dbReference>
<evidence type="ECO:0000313" key="5">
    <source>
        <dbReference type="EMBL" id="SHJ97232.1"/>
    </source>
</evidence>
<feature type="domain" description="JmjC" evidence="4">
    <location>
        <begin position="85"/>
        <end position="243"/>
    </location>
</feature>
<reference evidence="5 6" key="1">
    <citation type="submission" date="2016-11" db="EMBL/GenBank/DDBJ databases">
        <authorList>
            <person name="Jaros S."/>
            <person name="Januszkiewicz K."/>
            <person name="Wedrychowicz H."/>
        </authorList>
    </citation>
    <scope>NUCLEOTIDE SEQUENCE [LARGE SCALE GENOMIC DNA]</scope>
    <source>
        <strain evidence="5 6">CGMCC 4.5723</strain>
    </source>
</reference>
<dbReference type="OrthoDB" id="9764016at2"/>
<dbReference type="Gene3D" id="2.60.120.650">
    <property type="entry name" value="Cupin"/>
    <property type="match status" value="1"/>
</dbReference>
<gene>
    <name evidence="5" type="ORF">SAMN05421803_11224</name>
</gene>
<dbReference type="AlphaFoldDB" id="A0A1M6NNT0"/>
<dbReference type="EMBL" id="FQZK01000012">
    <property type="protein sequence ID" value="SHJ97232.1"/>
    <property type="molecule type" value="Genomic_DNA"/>
</dbReference>
<comment type="cofactor">
    <cofactor evidence="1">
        <name>Fe(2+)</name>
        <dbReference type="ChEBI" id="CHEBI:29033"/>
    </cofactor>
</comment>
<dbReference type="GO" id="GO:0046872">
    <property type="term" value="F:metal ion binding"/>
    <property type="evidence" value="ECO:0007669"/>
    <property type="project" value="UniProtKB-KW"/>
</dbReference>
<evidence type="ECO:0000256" key="1">
    <source>
        <dbReference type="ARBA" id="ARBA00001954"/>
    </source>
</evidence>
<protein>
    <submittedName>
        <fullName evidence="5">Cupin superfamily protein</fullName>
    </submittedName>
</protein>
<organism evidence="5 6">
    <name type="scientific">Nocardiopsis flavescens</name>
    <dbReference type="NCBI Taxonomy" id="758803"/>
    <lineage>
        <taxon>Bacteria</taxon>
        <taxon>Bacillati</taxon>
        <taxon>Actinomycetota</taxon>
        <taxon>Actinomycetes</taxon>
        <taxon>Streptosporangiales</taxon>
        <taxon>Nocardiopsidaceae</taxon>
        <taxon>Nocardiopsis</taxon>
    </lineage>
</organism>
<dbReference type="SUPFAM" id="SSF51197">
    <property type="entry name" value="Clavaminate synthase-like"/>
    <property type="match status" value="1"/>
</dbReference>